<dbReference type="GO" id="GO:0003677">
    <property type="term" value="F:DNA binding"/>
    <property type="evidence" value="ECO:0007669"/>
    <property type="project" value="UniProtKB-UniRule"/>
</dbReference>
<feature type="DNA-binding region" description="HMG box" evidence="4">
    <location>
        <begin position="83"/>
        <end position="151"/>
    </location>
</feature>
<keyword evidence="3 4" id="KW-0539">Nucleus</keyword>
<gene>
    <name evidence="6" type="ORF">AAG570_006797</name>
</gene>
<dbReference type="InterPro" id="IPR009071">
    <property type="entry name" value="HMG_box_dom"/>
</dbReference>
<dbReference type="Proteomes" id="UP001558652">
    <property type="component" value="Unassembled WGS sequence"/>
</dbReference>
<evidence type="ECO:0000256" key="3">
    <source>
        <dbReference type="ARBA" id="ARBA00023242"/>
    </source>
</evidence>
<dbReference type="InterPro" id="IPR036910">
    <property type="entry name" value="HMG_box_dom_sf"/>
</dbReference>
<dbReference type="SUPFAM" id="SSF47095">
    <property type="entry name" value="HMG-box"/>
    <property type="match status" value="3"/>
</dbReference>
<dbReference type="PANTHER" id="PTHR46318:SF3">
    <property type="entry name" value="UPSTREAM BINDING TRANSCRIPTION FACTOR"/>
    <property type="match status" value="1"/>
</dbReference>
<dbReference type="Gene3D" id="1.10.30.10">
    <property type="entry name" value="High mobility group box domain"/>
    <property type="match status" value="3"/>
</dbReference>
<keyword evidence="7" id="KW-1185">Reference proteome</keyword>
<organism evidence="6 7">
    <name type="scientific">Ranatra chinensis</name>
    <dbReference type="NCBI Taxonomy" id="642074"/>
    <lineage>
        <taxon>Eukaryota</taxon>
        <taxon>Metazoa</taxon>
        <taxon>Ecdysozoa</taxon>
        <taxon>Arthropoda</taxon>
        <taxon>Hexapoda</taxon>
        <taxon>Insecta</taxon>
        <taxon>Pterygota</taxon>
        <taxon>Neoptera</taxon>
        <taxon>Paraneoptera</taxon>
        <taxon>Hemiptera</taxon>
        <taxon>Heteroptera</taxon>
        <taxon>Panheteroptera</taxon>
        <taxon>Nepomorpha</taxon>
        <taxon>Nepidae</taxon>
        <taxon>Ranatrinae</taxon>
        <taxon>Ranatra</taxon>
    </lineage>
</organism>
<evidence type="ECO:0000256" key="1">
    <source>
        <dbReference type="ARBA" id="ARBA00004123"/>
    </source>
</evidence>
<feature type="DNA-binding region" description="HMG box" evidence="4">
    <location>
        <begin position="278"/>
        <end position="346"/>
    </location>
</feature>
<comment type="caution">
    <text evidence="6">The sequence shown here is derived from an EMBL/GenBank/DDBJ whole genome shotgun (WGS) entry which is preliminary data.</text>
</comment>
<dbReference type="AlphaFoldDB" id="A0ABD0YV42"/>
<sequence length="429" mass="50843">MLTAVPKNDTLKYNSRVEKLNWDQVKFGEYNANDCKEKWKHIEKRLRGYRILEELLSDAKQWIEKPWTDFYRSGKKNRHPEMPKRPLTSYMLFYLDKKVKFAKKHPGLEMTSLSKLIAEKYKHLSQDKKDKYNALASNMREEYKEKMQKFLQDHPVEASRLAKNNSVGSNKKANVGMPGPVKPVPPFKLFLEDKVKHHKSDPDFVLAEFTTQCKNKWKTMSRKKKMPWIRWAHENELKYLEEVKLYKSENPNFEAPPLKSILSKEEKTILERMEGKPVKPPNSAYSLFSREMLNNPELKSKYETPKERMQEIAKLWKSVPKVEKNVYAEEVKRLIENYKMEYATYLDSLPEERREEELASNLPKRKPKGESQKLKVKDGVQLKIDTLLKKKSTVSFFYLIVFRAVHEYILAYFFNVAIFACCKDGFTWD</sequence>
<evidence type="ECO:0000256" key="2">
    <source>
        <dbReference type="ARBA" id="ARBA00023125"/>
    </source>
</evidence>
<keyword evidence="2 4" id="KW-0238">DNA-binding</keyword>
<feature type="domain" description="HMG box" evidence="5">
    <location>
        <begin position="83"/>
        <end position="151"/>
    </location>
</feature>
<name>A0ABD0YV42_9HEMI</name>
<dbReference type="SMART" id="SM00398">
    <property type="entry name" value="HMG"/>
    <property type="match status" value="3"/>
</dbReference>
<accession>A0ABD0YV42</accession>
<dbReference type="Pfam" id="PF00505">
    <property type="entry name" value="HMG_box"/>
    <property type="match status" value="2"/>
</dbReference>
<proteinExistence type="predicted"/>
<dbReference type="EMBL" id="JBFDAA010000002">
    <property type="protein sequence ID" value="KAL1139820.1"/>
    <property type="molecule type" value="Genomic_DNA"/>
</dbReference>
<feature type="domain" description="HMG box" evidence="5">
    <location>
        <begin position="278"/>
        <end position="346"/>
    </location>
</feature>
<evidence type="ECO:0000313" key="6">
    <source>
        <dbReference type="EMBL" id="KAL1139820.1"/>
    </source>
</evidence>
<feature type="DNA-binding region" description="HMG box" evidence="4">
    <location>
        <begin position="180"/>
        <end position="247"/>
    </location>
</feature>
<dbReference type="PANTHER" id="PTHR46318">
    <property type="entry name" value="UPSTREAM BINDING TRANSCRIPTION FACTOR"/>
    <property type="match status" value="1"/>
</dbReference>
<dbReference type="PROSITE" id="PS50118">
    <property type="entry name" value="HMG_BOX_2"/>
    <property type="match status" value="3"/>
</dbReference>
<evidence type="ECO:0000256" key="4">
    <source>
        <dbReference type="PROSITE-ProRule" id="PRU00267"/>
    </source>
</evidence>
<evidence type="ECO:0000313" key="7">
    <source>
        <dbReference type="Proteomes" id="UP001558652"/>
    </source>
</evidence>
<comment type="subcellular location">
    <subcellularLocation>
        <location evidence="1">Nucleus</location>
    </subcellularLocation>
</comment>
<evidence type="ECO:0000259" key="5">
    <source>
        <dbReference type="PROSITE" id="PS50118"/>
    </source>
</evidence>
<dbReference type="GO" id="GO:0005634">
    <property type="term" value="C:nucleus"/>
    <property type="evidence" value="ECO:0007669"/>
    <property type="project" value="UniProtKB-SubCell"/>
</dbReference>
<reference evidence="6 7" key="1">
    <citation type="submission" date="2024-07" db="EMBL/GenBank/DDBJ databases">
        <title>Chromosome-level genome assembly of the water stick insect Ranatra chinensis (Heteroptera: Nepidae).</title>
        <authorList>
            <person name="Liu X."/>
        </authorList>
    </citation>
    <scope>NUCLEOTIDE SEQUENCE [LARGE SCALE GENOMIC DNA]</scope>
    <source>
        <strain evidence="6">Cailab_2021Rc</strain>
        <tissue evidence="6">Muscle</tissue>
    </source>
</reference>
<protein>
    <recommendedName>
        <fullName evidence="5">HMG box domain-containing protein</fullName>
    </recommendedName>
</protein>
<dbReference type="InterPro" id="IPR051762">
    <property type="entry name" value="UBF1"/>
</dbReference>
<feature type="domain" description="HMG box" evidence="5">
    <location>
        <begin position="180"/>
        <end position="247"/>
    </location>
</feature>